<feature type="transmembrane region" description="Helical" evidence="2">
    <location>
        <begin position="1007"/>
        <end position="1027"/>
    </location>
</feature>
<dbReference type="Proteomes" id="UP001627154">
    <property type="component" value="Unassembled WGS sequence"/>
</dbReference>
<keyword evidence="2" id="KW-0812">Transmembrane</keyword>
<dbReference type="Pfam" id="PF09773">
    <property type="entry name" value="Meckelin"/>
    <property type="match status" value="1"/>
</dbReference>
<feature type="transmembrane region" description="Helical" evidence="2">
    <location>
        <begin position="534"/>
        <end position="563"/>
    </location>
</feature>
<sequence>MRHLNRSAIGLCLFALFTCCSLPATCPAAVPSSSSSSSNSLYSANDNDDNFVFAYEHPRNCRSNEYFDVASFACVECDEQKNLVPSETGASCVCNKHSIHLGQELDWPRCEPCPAGTLLTSDRKSCIPCRKVTANSVDGNNTCGCGPNEIKVERDASGELLKSLRCVQCSESSYPSANGYKCLACHNSSASGHANCACPIASHLRIQDYCFRRNLIDFMDIRNSYLVQFARESVDSFYLRKELRLSAYLCKEGEKTACQRLSNMCALTLSDKSVACKLAKALQSDDIVWMFYEESGYPVVANNKIIPLKYTLDKDDGNNRLNFSLVAFGLDGRLRSLDTPNLFCTFLNDVRFGINVNKQCRVYAKELTAREMLFFSPYLLFTDKAKSYLATLPVFTKNKLWQPLKKFFLVDSLSSYRAMPSLVDDTFKQEDELSTLRYMKSLEVLITVQNDKEGGHIYSPLLVIEYGELDKQEIQDNKQIKVDYKVIFILTNKNADNSLEVAIGVLAGLAVMYSALKAWGYCKRNHNGILKVGVVAWFFIYCLGAIGNVLLLVTTSVCVYIFIFYKGQTVLHILLPADSVETKIYLCTIIAFCFKVGTTVHFPHYAVGVHHYFVAQLVELAALIYRHRNINVFFIDWEQPRVIAQAASYDSPHTSLKKLYDGRFEPDGASKRSKKKSDGSSAEESPREEKISDQQLQEETLPTAPSSGRVQQLPVSIWRTYFVANEWFKIQTKRRINIALQIIFTLFMLEIVGLKYWTQPTPELQTDENENSTNEKNFTLRYGVGALVYMFCYTVQWIISITFYERYVKNRMQHFVDLCSVANVSMFIFAYNYYGYYIHGRSVHGYADTDLETLINDLKKEENNLCAHRGLIPGSTNQTFIVSLSSAFRDIYQKLVDLQSLGEKRFSRRNILDSINWEKSLQTHLKIKKFLTAFIDHCFKDLDYVIKERLLLEKLCDIEIGKNDDQSTFYTDNSNMFDRVIFYGNEWTLGTFEIALFIFVQALSEDYILACMVTLLMSQLIITICRIHGKSNLAKKTLIDERFLM</sequence>
<dbReference type="EMBL" id="JBJJXI010000117">
    <property type="protein sequence ID" value="KAL3390466.1"/>
    <property type="molecule type" value="Genomic_DNA"/>
</dbReference>
<protein>
    <recommendedName>
        <fullName evidence="6">Meckelin</fullName>
    </recommendedName>
</protein>
<feature type="transmembrane region" description="Helical" evidence="2">
    <location>
        <begin position="738"/>
        <end position="758"/>
    </location>
</feature>
<dbReference type="PANTHER" id="PTHR21274:SF0">
    <property type="entry name" value="MECKELIN"/>
    <property type="match status" value="1"/>
</dbReference>
<evidence type="ECO:0000313" key="5">
    <source>
        <dbReference type="Proteomes" id="UP001627154"/>
    </source>
</evidence>
<evidence type="ECO:0000256" key="3">
    <source>
        <dbReference type="SAM" id="SignalP"/>
    </source>
</evidence>
<comment type="caution">
    <text evidence="4">The sequence shown here is derived from an EMBL/GenBank/DDBJ whole genome shotgun (WGS) entry which is preliminary data.</text>
</comment>
<feature type="signal peptide" evidence="3">
    <location>
        <begin position="1"/>
        <end position="28"/>
    </location>
</feature>
<evidence type="ECO:0000313" key="4">
    <source>
        <dbReference type="EMBL" id="KAL3390466.1"/>
    </source>
</evidence>
<keyword evidence="2" id="KW-1133">Transmembrane helix</keyword>
<keyword evidence="2" id="KW-0472">Membrane</keyword>
<feature type="chain" id="PRO_5044812645" description="Meckelin" evidence="3">
    <location>
        <begin position="29"/>
        <end position="1045"/>
    </location>
</feature>
<dbReference type="PANTHER" id="PTHR21274">
    <property type="entry name" value="MECKELIN"/>
    <property type="match status" value="1"/>
</dbReference>
<feature type="compositionally biased region" description="Polar residues" evidence="1">
    <location>
        <begin position="693"/>
        <end position="708"/>
    </location>
</feature>
<name>A0ABD2WC24_9HYME</name>
<keyword evidence="5" id="KW-1185">Reference proteome</keyword>
<feature type="transmembrane region" description="Helical" evidence="2">
    <location>
        <begin position="583"/>
        <end position="602"/>
    </location>
</feature>
<evidence type="ECO:0000256" key="1">
    <source>
        <dbReference type="SAM" id="MobiDB-lite"/>
    </source>
</evidence>
<evidence type="ECO:0000256" key="2">
    <source>
        <dbReference type="SAM" id="Phobius"/>
    </source>
</evidence>
<feature type="compositionally biased region" description="Basic and acidic residues" evidence="1">
    <location>
        <begin position="660"/>
        <end position="670"/>
    </location>
</feature>
<feature type="region of interest" description="Disordered" evidence="1">
    <location>
        <begin position="660"/>
        <end position="708"/>
    </location>
</feature>
<keyword evidence="3" id="KW-0732">Signal</keyword>
<feature type="transmembrane region" description="Helical" evidence="2">
    <location>
        <begin position="501"/>
        <end position="522"/>
    </location>
</feature>
<organism evidence="4 5">
    <name type="scientific">Trichogramma kaykai</name>
    <dbReference type="NCBI Taxonomy" id="54128"/>
    <lineage>
        <taxon>Eukaryota</taxon>
        <taxon>Metazoa</taxon>
        <taxon>Ecdysozoa</taxon>
        <taxon>Arthropoda</taxon>
        <taxon>Hexapoda</taxon>
        <taxon>Insecta</taxon>
        <taxon>Pterygota</taxon>
        <taxon>Neoptera</taxon>
        <taxon>Endopterygota</taxon>
        <taxon>Hymenoptera</taxon>
        <taxon>Apocrita</taxon>
        <taxon>Proctotrupomorpha</taxon>
        <taxon>Chalcidoidea</taxon>
        <taxon>Trichogrammatidae</taxon>
        <taxon>Trichogramma</taxon>
    </lineage>
</organism>
<accession>A0ABD2WC24</accession>
<feature type="transmembrane region" description="Helical" evidence="2">
    <location>
        <begin position="778"/>
        <end position="803"/>
    </location>
</feature>
<proteinExistence type="predicted"/>
<gene>
    <name evidence="4" type="ORF">TKK_014626</name>
</gene>
<dbReference type="InterPro" id="IPR019170">
    <property type="entry name" value="Meckelin"/>
</dbReference>
<evidence type="ECO:0008006" key="6">
    <source>
        <dbReference type="Google" id="ProtNLM"/>
    </source>
</evidence>
<dbReference type="AlphaFoldDB" id="A0ABD2WC24"/>
<reference evidence="4 5" key="1">
    <citation type="journal article" date="2024" name="bioRxiv">
        <title>A reference genome for Trichogramma kaykai: A tiny desert-dwelling parasitoid wasp with competing sex-ratio distorters.</title>
        <authorList>
            <person name="Culotta J."/>
            <person name="Lindsey A.R."/>
        </authorList>
    </citation>
    <scope>NUCLEOTIDE SEQUENCE [LARGE SCALE GENOMIC DNA]</scope>
    <source>
        <strain evidence="4 5">KSX58</strain>
    </source>
</reference>